<organism evidence="2 3">
    <name type="scientific">Exocentrus adspersus</name>
    <dbReference type="NCBI Taxonomy" id="1586481"/>
    <lineage>
        <taxon>Eukaryota</taxon>
        <taxon>Metazoa</taxon>
        <taxon>Ecdysozoa</taxon>
        <taxon>Arthropoda</taxon>
        <taxon>Hexapoda</taxon>
        <taxon>Insecta</taxon>
        <taxon>Pterygota</taxon>
        <taxon>Neoptera</taxon>
        <taxon>Endopterygota</taxon>
        <taxon>Coleoptera</taxon>
        <taxon>Polyphaga</taxon>
        <taxon>Cucujiformia</taxon>
        <taxon>Chrysomeloidea</taxon>
        <taxon>Cerambycidae</taxon>
        <taxon>Lamiinae</taxon>
        <taxon>Acanthocinini</taxon>
        <taxon>Exocentrus</taxon>
    </lineage>
</organism>
<keyword evidence="3" id="KW-1185">Reference proteome</keyword>
<accession>A0AAV8VJ14</accession>
<keyword evidence="1" id="KW-0472">Membrane</keyword>
<dbReference type="AlphaFoldDB" id="A0AAV8VJ14"/>
<reference evidence="2 3" key="1">
    <citation type="journal article" date="2023" name="Insect Mol. Biol.">
        <title>Genome sequencing provides insights into the evolution of gene families encoding plant cell wall-degrading enzymes in longhorned beetles.</title>
        <authorList>
            <person name="Shin N.R."/>
            <person name="Okamura Y."/>
            <person name="Kirsch R."/>
            <person name="Pauchet Y."/>
        </authorList>
    </citation>
    <scope>NUCLEOTIDE SEQUENCE [LARGE SCALE GENOMIC DNA]</scope>
    <source>
        <strain evidence="2">EAD_L_NR</strain>
    </source>
</reference>
<feature type="transmembrane region" description="Helical" evidence="1">
    <location>
        <begin position="12"/>
        <end position="32"/>
    </location>
</feature>
<name>A0AAV8VJ14_9CUCU</name>
<evidence type="ECO:0000313" key="3">
    <source>
        <dbReference type="Proteomes" id="UP001159042"/>
    </source>
</evidence>
<protein>
    <submittedName>
        <fullName evidence="2">Uncharacterized protein</fullName>
    </submittedName>
</protein>
<keyword evidence="1" id="KW-0812">Transmembrane</keyword>
<keyword evidence="1" id="KW-1133">Transmembrane helix</keyword>
<dbReference type="EMBL" id="JANEYG010000078">
    <property type="protein sequence ID" value="KAJ8914203.1"/>
    <property type="molecule type" value="Genomic_DNA"/>
</dbReference>
<evidence type="ECO:0000256" key="1">
    <source>
        <dbReference type="SAM" id="Phobius"/>
    </source>
</evidence>
<proteinExistence type="predicted"/>
<gene>
    <name evidence="2" type="ORF">NQ315_015977</name>
</gene>
<dbReference type="Proteomes" id="UP001159042">
    <property type="component" value="Unassembled WGS sequence"/>
</dbReference>
<feature type="transmembrane region" description="Helical" evidence="1">
    <location>
        <begin position="44"/>
        <end position="62"/>
    </location>
</feature>
<sequence>MLNYIDSNYLYIFINIIMKFISDLLLKGNYLFVNIFKSKAKNKGVVIVKMAYFSFIIWYVQFDLGLDITIHFRSLKSHENQNCFTECEANLLTNIEMFAQPLY</sequence>
<comment type="caution">
    <text evidence="2">The sequence shown here is derived from an EMBL/GenBank/DDBJ whole genome shotgun (WGS) entry which is preliminary data.</text>
</comment>
<evidence type="ECO:0000313" key="2">
    <source>
        <dbReference type="EMBL" id="KAJ8914203.1"/>
    </source>
</evidence>